<gene>
    <name evidence="1" type="ORF">BJP25_16615</name>
</gene>
<accession>A0A1Q9LPA2</accession>
<evidence type="ECO:0000313" key="2">
    <source>
        <dbReference type="Proteomes" id="UP000186040"/>
    </source>
</evidence>
<proteinExistence type="predicted"/>
<dbReference type="OrthoDB" id="4763957at2"/>
<dbReference type="InterPro" id="IPR036689">
    <property type="entry name" value="ESAT-6-like_sf"/>
</dbReference>
<dbReference type="RefSeq" id="WP_075974745.1">
    <property type="nucleotide sequence ID" value="NZ_MKQR01000009.1"/>
</dbReference>
<evidence type="ECO:0008006" key="3">
    <source>
        <dbReference type="Google" id="ProtNLM"/>
    </source>
</evidence>
<evidence type="ECO:0000313" key="1">
    <source>
        <dbReference type="EMBL" id="OLR93845.1"/>
    </source>
</evidence>
<keyword evidence="2" id="KW-1185">Reference proteome</keyword>
<organism evidence="1 2">
    <name type="scientific">Actinokineospora bangkokensis</name>
    <dbReference type="NCBI Taxonomy" id="1193682"/>
    <lineage>
        <taxon>Bacteria</taxon>
        <taxon>Bacillati</taxon>
        <taxon>Actinomycetota</taxon>
        <taxon>Actinomycetes</taxon>
        <taxon>Pseudonocardiales</taxon>
        <taxon>Pseudonocardiaceae</taxon>
        <taxon>Actinokineospora</taxon>
    </lineage>
</organism>
<sequence length="324" mass="33979">MTGDDLIAQPKGVELLAGTGLGESGFALAKDIGNGSGWQELAVDGFVVGLDALSLVMNPLGEVVKAGVGWLMEHIDFIREPLEVLTGDPAHIEAIAKTWENVAQRIDDMADEYRDAMPLTACWSGDAASGYGRVANGYIAALGQVAAQARDAADGVKVAGVVVATERAIVFDLIATFISDVITRALLALASSWFTCGASVAVFATSVVADAAQLVAKLQKRLGKLLQSIQGFVAKYRVLGDRSADAARSLGRASNELGREANQVIRETTGTLGVLAEHSGGVKKYAGWVERRTDSTLGKALDHNATKVVKEGAKSINDTLNPDD</sequence>
<dbReference type="Gene3D" id="1.20.1260.20">
    <property type="entry name" value="PPE superfamily"/>
    <property type="match status" value="1"/>
</dbReference>
<name>A0A1Q9LPA2_9PSEU</name>
<dbReference type="STRING" id="1193682.BJP25_16615"/>
<protein>
    <recommendedName>
        <fullName evidence="3">PPE family domain-containing protein</fullName>
    </recommendedName>
</protein>
<dbReference type="SUPFAM" id="SSF140453">
    <property type="entry name" value="EsxAB dimer-like"/>
    <property type="match status" value="1"/>
</dbReference>
<dbReference type="Proteomes" id="UP000186040">
    <property type="component" value="Unassembled WGS sequence"/>
</dbReference>
<comment type="caution">
    <text evidence="1">The sequence shown here is derived from an EMBL/GenBank/DDBJ whole genome shotgun (WGS) entry which is preliminary data.</text>
</comment>
<dbReference type="AlphaFoldDB" id="A0A1Q9LPA2"/>
<reference evidence="1 2" key="1">
    <citation type="submission" date="2016-10" db="EMBL/GenBank/DDBJ databases">
        <title>The Draft Genome Sequence of Actinokineospora bangkokensis 44EHWT reveals the biosynthetic pathway of antifungal compounds Thailandins with unusual extender unit butylmalonyl-CoA.</title>
        <authorList>
            <person name="Greule A."/>
            <person name="Intra B."/>
            <person name="Flemming S."/>
            <person name="Rommel M.G."/>
            <person name="Panbangred W."/>
            <person name="Bechthold A."/>
        </authorList>
    </citation>
    <scope>NUCLEOTIDE SEQUENCE [LARGE SCALE GENOMIC DNA]</scope>
    <source>
        <strain evidence="1 2">44EHW</strain>
    </source>
</reference>
<dbReference type="InterPro" id="IPR038332">
    <property type="entry name" value="PPE_sf"/>
</dbReference>
<dbReference type="EMBL" id="MKQR01000009">
    <property type="protein sequence ID" value="OLR93845.1"/>
    <property type="molecule type" value="Genomic_DNA"/>
</dbReference>